<dbReference type="PANTHER" id="PTHR12801:SF115">
    <property type="entry name" value="FI18136P1-RELATED"/>
    <property type="match status" value="1"/>
</dbReference>
<evidence type="ECO:0000256" key="1">
    <source>
        <dbReference type="ARBA" id="ARBA00004123"/>
    </source>
</evidence>
<dbReference type="InterPro" id="IPR013520">
    <property type="entry name" value="Ribonucl_H"/>
</dbReference>
<evidence type="ECO:0000313" key="10">
    <source>
        <dbReference type="Proteomes" id="UP000724874"/>
    </source>
</evidence>
<comment type="similarity">
    <text evidence="2">Belongs to the REXO1/REXO3 family.</text>
</comment>
<feature type="compositionally biased region" description="Polar residues" evidence="7">
    <location>
        <begin position="21"/>
        <end position="31"/>
    </location>
</feature>
<gene>
    <name evidence="9" type="ORF">CPB84DRAFT_1767719</name>
</gene>
<dbReference type="Proteomes" id="UP000724874">
    <property type="component" value="Unassembled WGS sequence"/>
</dbReference>
<dbReference type="InterPro" id="IPR034922">
    <property type="entry name" value="REX1-like_exo"/>
</dbReference>
<feature type="domain" description="Exonuclease" evidence="8">
    <location>
        <begin position="277"/>
        <end position="465"/>
    </location>
</feature>
<dbReference type="EMBL" id="JADNYJ010000013">
    <property type="protein sequence ID" value="KAF8907850.1"/>
    <property type="molecule type" value="Genomic_DNA"/>
</dbReference>
<dbReference type="CDD" id="cd06145">
    <property type="entry name" value="REX1_like"/>
    <property type="match status" value="1"/>
</dbReference>
<dbReference type="GO" id="GO:0005634">
    <property type="term" value="C:nucleus"/>
    <property type="evidence" value="ECO:0007669"/>
    <property type="project" value="UniProtKB-SubCell"/>
</dbReference>
<keyword evidence="4" id="KW-0378">Hydrolase</keyword>
<comment type="caution">
    <text evidence="9">The sequence shown here is derived from an EMBL/GenBank/DDBJ whole genome shotgun (WGS) entry which is preliminary data.</text>
</comment>
<feature type="region of interest" description="Disordered" evidence="7">
    <location>
        <begin position="559"/>
        <end position="582"/>
    </location>
</feature>
<dbReference type="PANTHER" id="PTHR12801">
    <property type="entry name" value="RNA EXONUCLEASE REXO1 / RECO3 FAMILY MEMBER-RELATED"/>
    <property type="match status" value="1"/>
</dbReference>
<dbReference type="AlphaFoldDB" id="A0A9P5TS07"/>
<reference evidence="9" key="1">
    <citation type="submission" date="2020-11" db="EMBL/GenBank/DDBJ databases">
        <authorList>
            <consortium name="DOE Joint Genome Institute"/>
            <person name="Ahrendt S."/>
            <person name="Riley R."/>
            <person name="Andreopoulos W."/>
            <person name="LaButti K."/>
            <person name="Pangilinan J."/>
            <person name="Ruiz-duenas F.J."/>
            <person name="Barrasa J.M."/>
            <person name="Sanchez-Garcia M."/>
            <person name="Camarero S."/>
            <person name="Miyauchi S."/>
            <person name="Serrano A."/>
            <person name="Linde D."/>
            <person name="Babiker R."/>
            <person name="Drula E."/>
            <person name="Ayuso-Fernandez I."/>
            <person name="Pacheco R."/>
            <person name="Padilla G."/>
            <person name="Ferreira P."/>
            <person name="Barriuso J."/>
            <person name="Kellner H."/>
            <person name="Castanera R."/>
            <person name="Alfaro M."/>
            <person name="Ramirez L."/>
            <person name="Pisabarro A.G."/>
            <person name="Kuo A."/>
            <person name="Tritt A."/>
            <person name="Lipzen A."/>
            <person name="He G."/>
            <person name="Yan M."/>
            <person name="Ng V."/>
            <person name="Cullen D."/>
            <person name="Martin F."/>
            <person name="Rosso M.-N."/>
            <person name="Henrissat B."/>
            <person name="Hibbett D."/>
            <person name="Martinez A.T."/>
            <person name="Grigoriev I.V."/>
        </authorList>
    </citation>
    <scope>NUCLEOTIDE SEQUENCE</scope>
    <source>
        <strain evidence="9">AH 44721</strain>
    </source>
</reference>
<evidence type="ECO:0000256" key="4">
    <source>
        <dbReference type="ARBA" id="ARBA00022801"/>
    </source>
</evidence>
<proteinExistence type="inferred from homology"/>
<dbReference type="InterPro" id="IPR012337">
    <property type="entry name" value="RNaseH-like_sf"/>
</dbReference>
<protein>
    <recommendedName>
        <fullName evidence="8">Exonuclease domain-containing protein</fullName>
    </recommendedName>
</protein>
<feature type="region of interest" description="Disordered" evidence="7">
    <location>
        <begin position="1"/>
        <end position="57"/>
    </location>
</feature>
<dbReference type="SUPFAM" id="SSF53098">
    <property type="entry name" value="Ribonuclease H-like"/>
    <property type="match status" value="1"/>
</dbReference>
<feature type="region of interest" description="Disordered" evidence="7">
    <location>
        <begin position="637"/>
        <end position="658"/>
    </location>
</feature>
<evidence type="ECO:0000256" key="5">
    <source>
        <dbReference type="ARBA" id="ARBA00022839"/>
    </source>
</evidence>
<evidence type="ECO:0000256" key="7">
    <source>
        <dbReference type="SAM" id="MobiDB-lite"/>
    </source>
</evidence>
<evidence type="ECO:0000313" key="9">
    <source>
        <dbReference type="EMBL" id="KAF8907850.1"/>
    </source>
</evidence>
<comment type="subcellular location">
    <subcellularLocation>
        <location evidence="1">Nucleus</location>
    </subcellularLocation>
</comment>
<evidence type="ECO:0000259" key="8">
    <source>
        <dbReference type="SMART" id="SM00479"/>
    </source>
</evidence>
<dbReference type="InterPro" id="IPR047021">
    <property type="entry name" value="REXO1/3/4-like"/>
</dbReference>
<dbReference type="GO" id="GO:0004527">
    <property type="term" value="F:exonuclease activity"/>
    <property type="evidence" value="ECO:0007669"/>
    <property type="project" value="UniProtKB-KW"/>
</dbReference>
<dbReference type="Gene3D" id="3.30.420.10">
    <property type="entry name" value="Ribonuclease H-like superfamily/Ribonuclease H"/>
    <property type="match status" value="1"/>
</dbReference>
<feature type="compositionally biased region" description="Gly residues" evidence="7">
    <location>
        <begin position="644"/>
        <end position="658"/>
    </location>
</feature>
<dbReference type="InterPro" id="IPR036397">
    <property type="entry name" value="RNaseH_sf"/>
</dbReference>
<dbReference type="GO" id="GO:0003676">
    <property type="term" value="F:nucleic acid binding"/>
    <property type="evidence" value="ECO:0007669"/>
    <property type="project" value="InterPro"/>
</dbReference>
<sequence length="695" mass="76049">MKRERTEGPVSDESAKRAKTSENGPSINNGAVEQDEGGWSKVEKRKKKKKDKSERKVLTANHPRFMYCNHEIVKRNHAITIDDVRDLVLHLVADAPPPNWLRIDNPNMIQKVVTLLVPGLTPELLALPPLPTAATSNPNLPLSIPLLSSSSATVPNGTDFSTTSSAENIPFIASTFSHACPTRAPGDQTRMHSVLSSFFNGPVSGEEKKRRLTQRVQSEINKTDPTQYLLTLEQMIENDYPIPSYMADVFEKPDGWKETPQLPTSQHSSKENKWKQKIYAIDCEMCITEDGKELTRVCLIDYTSGIVIYDQLVKPSKPIIDYLTRWSGITAEALAPVTTTLSQVQEHILRLLSPPPPKPNPFSTPSSPSSPKKHSAPLHPPTPILLGHSLESDLKALKICHPLCIDTALLYHHPRGRPLKPGLAWLTKKWCGREIQMRGEGGHDPEEDARACVDLLKKKMEMGPGFGEFKVDWESIFERMGRAGSGSGKGGGGEGIRGAVVDHGNPSVMHGAKATTAIGCKTDEEVLRNLLDVLPSHQFVFGRFMELANTLGWVTPKASPDQPLPIPPPSASTDPAPSPEILSQSLSSLNTHLRALHSALPPRTALIIFSGHSDPRKMSVLNARKNTFEGLLKSGRTPEEIMKGGHGVGTNGTNGNGLEGKGDGVGLRWTMSDARDLEEAVELARRGLLFLGVKQ</sequence>
<organism evidence="9 10">
    <name type="scientific">Gymnopilus junonius</name>
    <name type="common">Spectacular rustgill mushroom</name>
    <name type="synonym">Gymnopilus spectabilis subsp. junonius</name>
    <dbReference type="NCBI Taxonomy" id="109634"/>
    <lineage>
        <taxon>Eukaryota</taxon>
        <taxon>Fungi</taxon>
        <taxon>Dikarya</taxon>
        <taxon>Basidiomycota</taxon>
        <taxon>Agaricomycotina</taxon>
        <taxon>Agaricomycetes</taxon>
        <taxon>Agaricomycetidae</taxon>
        <taxon>Agaricales</taxon>
        <taxon>Agaricineae</taxon>
        <taxon>Hymenogastraceae</taxon>
        <taxon>Gymnopilus</taxon>
    </lineage>
</organism>
<feature type="compositionally biased region" description="Basic and acidic residues" evidence="7">
    <location>
        <begin position="1"/>
        <end position="20"/>
    </location>
</feature>
<keyword evidence="6" id="KW-0539">Nucleus</keyword>
<keyword evidence="10" id="KW-1185">Reference proteome</keyword>
<feature type="region of interest" description="Disordered" evidence="7">
    <location>
        <begin position="352"/>
        <end position="382"/>
    </location>
</feature>
<name>A0A9P5TS07_GYMJU</name>
<evidence type="ECO:0000256" key="3">
    <source>
        <dbReference type="ARBA" id="ARBA00022722"/>
    </source>
</evidence>
<keyword evidence="3" id="KW-0540">Nuclease</keyword>
<feature type="compositionally biased region" description="Pro residues" evidence="7">
    <location>
        <begin position="353"/>
        <end position="362"/>
    </location>
</feature>
<keyword evidence="5" id="KW-0269">Exonuclease</keyword>
<dbReference type="OrthoDB" id="206335at2759"/>
<evidence type="ECO:0000256" key="6">
    <source>
        <dbReference type="ARBA" id="ARBA00023242"/>
    </source>
</evidence>
<dbReference type="SMART" id="SM00479">
    <property type="entry name" value="EXOIII"/>
    <property type="match status" value="1"/>
</dbReference>
<evidence type="ECO:0000256" key="2">
    <source>
        <dbReference type="ARBA" id="ARBA00006357"/>
    </source>
</evidence>
<accession>A0A9P5TS07</accession>